<evidence type="ECO:0000256" key="1">
    <source>
        <dbReference type="ARBA" id="ARBA00038283"/>
    </source>
</evidence>
<dbReference type="EMBL" id="QPIW01000045">
    <property type="protein sequence ID" value="RDB02393.1"/>
    <property type="molecule type" value="Genomic_DNA"/>
</dbReference>
<reference evidence="4 5" key="1">
    <citation type="submission" date="2018-07" db="EMBL/GenBank/DDBJ databases">
        <title>Genome analysis of Runella aurantiaca.</title>
        <authorList>
            <person name="Yang X."/>
        </authorList>
    </citation>
    <scope>NUCLEOTIDE SEQUENCE [LARGE SCALE GENOMIC DNA]</scope>
    <source>
        <strain evidence="4 5">YX9</strain>
    </source>
</reference>
<accession>A0A369I4E9</accession>
<dbReference type="GO" id="GO:0006270">
    <property type="term" value="P:DNA replication initiation"/>
    <property type="evidence" value="ECO:0007669"/>
    <property type="project" value="InterPro"/>
</dbReference>
<dbReference type="OrthoDB" id="865739at2"/>
<evidence type="ECO:0000313" key="5">
    <source>
        <dbReference type="Proteomes" id="UP000253141"/>
    </source>
</evidence>
<evidence type="ECO:0000259" key="3">
    <source>
        <dbReference type="Pfam" id="PF01051"/>
    </source>
</evidence>
<keyword evidence="2" id="KW-0175">Coiled coil</keyword>
<dbReference type="AlphaFoldDB" id="A0A369I4E9"/>
<dbReference type="InterPro" id="IPR000525">
    <property type="entry name" value="Initiator_Rep_WH1"/>
</dbReference>
<gene>
    <name evidence="4" type="ORF">DVG78_29085</name>
</gene>
<dbReference type="InterPro" id="IPR036390">
    <property type="entry name" value="WH_DNA-bd_sf"/>
</dbReference>
<protein>
    <submittedName>
        <fullName evidence="4">Replication initiation protein</fullName>
    </submittedName>
</protein>
<proteinExistence type="inferred from homology"/>
<name>A0A369I4E9_9BACT</name>
<dbReference type="Pfam" id="PF21205">
    <property type="entry name" value="Rep3_C"/>
    <property type="match status" value="1"/>
</dbReference>
<dbReference type="GO" id="GO:0003887">
    <property type="term" value="F:DNA-directed DNA polymerase activity"/>
    <property type="evidence" value="ECO:0007669"/>
    <property type="project" value="InterPro"/>
</dbReference>
<comment type="caution">
    <text evidence="4">The sequence shown here is derived from an EMBL/GenBank/DDBJ whole genome shotgun (WGS) entry which is preliminary data.</text>
</comment>
<feature type="coiled-coil region" evidence="2">
    <location>
        <begin position="368"/>
        <end position="395"/>
    </location>
</feature>
<dbReference type="SUPFAM" id="SSF46785">
    <property type="entry name" value="Winged helix' DNA-binding domain"/>
    <property type="match status" value="2"/>
</dbReference>
<keyword evidence="5" id="KW-1185">Reference proteome</keyword>
<evidence type="ECO:0000256" key="2">
    <source>
        <dbReference type="SAM" id="Coils"/>
    </source>
</evidence>
<comment type="similarity">
    <text evidence="1">Belongs to the initiator RepB protein family.</text>
</comment>
<dbReference type="Gene3D" id="1.10.10.10">
    <property type="entry name" value="Winged helix-like DNA-binding domain superfamily/Winged helix DNA-binding domain"/>
    <property type="match status" value="2"/>
</dbReference>
<dbReference type="Pfam" id="PF01051">
    <property type="entry name" value="Rep3_N"/>
    <property type="match status" value="1"/>
</dbReference>
<feature type="domain" description="Initiator Rep protein WH1" evidence="3">
    <location>
        <begin position="18"/>
        <end position="164"/>
    </location>
</feature>
<dbReference type="RefSeq" id="WP_114464525.1">
    <property type="nucleotide sequence ID" value="NZ_QPIW01000045.1"/>
</dbReference>
<dbReference type="InterPro" id="IPR036388">
    <property type="entry name" value="WH-like_DNA-bd_sf"/>
</dbReference>
<dbReference type="Proteomes" id="UP000253141">
    <property type="component" value="Unassembled WGS sequence"/>
</dbReference>
<evidence type="ECO:0000313" key="4">
    <source>
        <dbReference type="EMBL" id="RDB02393.1"/>
    </source>
</evidence>
<sequence length="497" mass="57969">MTDDRLLEPFKDDNLVILKNPIANARFGLSVMQTKVLFEAIAFFKSNQELRTMRLYIKEFLKNVGAETNNYEYIAKEIDQMTEIPLRIQRTTKKGRLDYLKVQLFSSADYKIDASGFGFVEIEISDKLKPYFLEIAEGEFFYYHILNTRVLKSKYSIKLYLFLKSWKRKGQVEISVTDLRALVEVEPNEYTEYRYFKKRIIESAKKELSEKCDITFEYQEIRAIPGNTKSEVVKIRFFIRENKETWNKFREKRELEIGKAEPVKRLQPTKSVSVPAIKIETVPQEIVEVSAIDKRIFELFRIFEPEAEDNEIGIYLEGIQADRVRVLEVLLFAKQEKAKNITIKSIYSYIVYGLKNNIGVGLAAKENKAKTKGAQAALNRQAQQLNKQIKQWYEIDFVYVYNQHLIDVGASADNEQKNAYVSHIQQLIADTPSLKFMYYNPDQTLKADELRRGLGAVLTTQRGETMESLFVEWVQKVKGIKVELFEGAWRQVTEPLF</sequence>
<organism evidence="4 5">
    <name type="scientific">Runella aurantiaca</name>
    <dbReference type="NCBI Taxonomy" id="2282308"/>
    <lineage>
        <taxon>Bacteria</taxon>
        <taxon>Pseudomonadati</taxon>
        <taxon>Bacteroidota</taxon>
        <taxon>Cytophagia</taxon>
        <taxon>Cytophagales</taxon>
        <taxon>Spirosomataceae</taxon>
        <taxon>Runella</taxon>
    </lineage>
</organism>